<dbReference type="InterPro" id="IPR050708">
    <property type="entry name" value="T6SS_VgrG/RHS"/>
</dbReference>
<comment type="caution">
    <text evidence="3">The sequence shown here is derived from an EMBL/GenBank/DDBJ whole genome shotgun (WGS) entry which is preliminary data.</text>
</comment>
<feature type="domain" description="Teneurin-like YD-shell" evidence="2">
    <location>
        <begin position="11"/>
        <end position="190"/>
    </location>
</feature>
<dbReference type="PANTHER" id="PTHR32305">
    <property type="match status" value="1"/>
</dbReference>
<gene>
    <name evidence="3" type="ORF">CWE06_03440</name>
</gene>
<dbReference type="PANTHER" id="PTHR32305:SF15">
    <property type="entry name" value="PROTEIN RHSA-RELATED"/>
    <property type="match status" value="1"/>
</dbReference>
<dbReference type="EMBL" id="PIPI01000001">
    <property type="protein sequence ID" value="RUO21909.1"/>
    <property type="molecule type" value="Genomic_DNA"/>
</dbReference>
<reference evidence="3 4" key="1">
    <citation type="journal article" date="2011" name="Front. Microbiol.">
        <title>Genomic signatures of strain selection and enhancement in Bacillus atrophaeus var. globigii, a historical biowarfare simulant.</title>
        <authorList>
            <person name="Gibbons H.S."/>
            <person name="Broomall S.M."/>
            <person name="McNew L.A."/>
            <person name="Daligault H."/>
            <person name="Chapman C."/>
            <person name="Bruce D."/>
            <person name="Karavis M."/>
            <person name="Krepps M."/>
            <person name="McGregor P.A."/>
            <person name="Hong C."/>
            <person name="Park K.H."/>
            <person name="Akmal A."/>
            <person name="Feldman A."/>
            <person name="Lin J.S."/>
            <person name="Chang W.E."/>
            <person name="Higgs B.W."/>
            <person name="Demirev P."/>
            <person name="Lindquist J."/>
            <person name="Liem A."/>
            <person name="Fochler E."/>
            <person name="Read T.D."/>
            <person name="Tapia R."/>
            <person name="Johnson S."/>
            <person name="Bishop-Lilly K.A."/>
            <person name="Detter C."/>
            <person name="Han C."/>
            <person name="Sozhamannan S."/>
            <person name="Rosenzweig C.N."/>
            <person name="Skowronski E.W."/>
        </authorList>
    </citation>
    <scope>NUCLEOTIDE SEQUENCE [LARGE SCALE GENOMIC DNA]</scope>
    <source>
        <strain evidence="3 4">AK5</strain>
    </source>
</reference>
<sequence length="232" mass="25119">MTGSVDSGWNGTRDFEYDARGNVTTAGQLQFVYDRSEQPVAITGAANGIGSADGSYRYDGHFKRVKQEINGNTVYSVYDRAGVLVHIDAVTANELTDYLVGPQGTLARIKNNDITYLHPDILGSAQSGTDSSGAVQWREQYTPFGEELQSISANDNQAGYTGHIRDAATGLNYMQARYYDPVIGRFYSNDPTGMCSTDADGNAVSGICPVPGDSKAEEIIHQQLSLEELKVL</sequence>
<accession>A0A432VZ04</accession>
<dbReference type="Gene3D" id="2.180.10.10">
    <property type="entry name" value="RHS repeat-associated core"/>
    <property type="match status" value="1"/>
</dbReference>
<evidence type="ECO:0000313" key="3">
    <source>
        <dbReference type="EMBL" id="RUO21909.1"/>
    </source>
</evidence>
<dbReference type="Pfam" id="PF25023">
    <property type="entry name" value="TEN_YD-shell"/>
    <property type="match status" value="1"/>
</dbReference>
<evidence type="ECO:0000256" key="1">
    <source>
        <dbReference type="ARBA" id="ARBA00022737"/>
    </source>
</evidence>
<evidence type="ECO:0000313" key="4">
    <source>
        <dbReference type="Proteomes" id="UP000288212"/>
    </source>
</evidence>
<protein>
    <recommendedName>
        <fullName evidence="2">Teneurin-like YD-shell domain-containing protein</fullName>
    </recommendedName>
</protein>
<dbReference type="Proteomes" id="UP000288212">
    <property type="component" value="Unassembled WGS sequence"/>
</dbReference>
<proteinExistence type="predicted"/>
<dbReference type="InterPro" id="IPR022385">
    <property type="entry name" value="Rhs_assc_core"/>
</dbReference>
<keyword evidence="4" id="KW-1185">Reference proteome</keyword>
<dbReference type="InterPro" id="IPR056823">
    <property type="entry name" value="TEN-like_YD-shell"/>
</dbReference>
<keyword evidence="1" id="KW-0677">Repeat</keyword>
<organism evidence="3 4">
    <name type="scientific">Aliidiomarina haloalkalitolerans</name>
    <dbReference type="NCBI Taxonomy" id="859059"/>
    <lineage>
        <taxon>Bacteria</taxon>
        <taxon>Pseudomonadati</taxon>
        <taxon>Pseudomonadota</taxon>
        <taxon>Gammaproteobacteria</taxon>
        <taxon>Alteromonadales</taxon>
        <taxon>Idiomarinaceae</taxon>
        <taxon>Aliidiomarina</taxon>
    </lineage>
</organism>
<name>A0A432VZ04_9GAMM</name>
<dbReference type="AlphaFoldDB" id="A0A432VZ04"/>
<dbReference type="NCBIfam" id="TIGR03696">
    <property type="entry name" value="Rhs_assc_core"/>
    <property type="match status" value="1"/>
</dbReference>
<evidence type="ECO:0000259" key="2">
    <source>
        <dbReference type="Pfam" id="PF25023"/>
    </source>
</evidence>